<dbReference type="InterPro" id="IPR039801">
    <property type="entry name" value="EPS8-like"/>
</dbReference>
<dbReference type="SMART" id="SM00462">
    <property type="entry name" value="PTB"/>
    <property type="match status" value="1"/>
</dbReference>
<dbReference type="OMA" id="HARNPRE"/>
<dbReference type="InterPro" id="IPR013625">
    <property type="entry name" value="PTB"/>
</dbReference>
<organism evidence="6 7">
    <name type="scientific">Scyliorhinus torazame</name>
    <name type="common">Cloudy catshark</name>
    <name type="synonym">Catulus torazame</name>
    <dbReference type="NCBI Taxonomy" id="75743"/>
    <lineage>
        <taxon>Eukaryota</taxon>
        <taxon>Metazoa</taxon>
        <taxon>Chordata</taxon>
        <taxon>Craniata</taxon>
        <taxon>Vertebrata</taxon>
        <taxon>Chondrichthyes</taxon>
        <taxon>Elasmobranchii</taxon>
        <taxon>Galeomorphii</taxon>
        <taxon>Galeoidea</taxon>
        <taxon>Carcharhiniformes</taxon>
        <taxon>Scyliorhinidae</taxon>
        <taxon>Scyliorhinus</taxon>
    </lineage>
</organism>
<reference evidence="6 7" key="1">
    <citation type="journal article" date="2018" name="Nat. Ecol. Evol.">
        <title>Shark genomes provide insights into elasmobranch evolution and the origin of vertebrates.</title>
        <authorList>
            <person name="Hara Y"/>
            <person name="Yamaguchi K"/>
            <person name="Onimaru K"/>
            <person name="Kadota M"/>
            <person name="Koyanagi M"/>
            <person name="Keeley SD"/>
            <person name="Tatsumi K"/>
            <person name="Tanaka K"/>
            <person name="Motone F"/>
            <person name="Kageyama Y"/>
            <person name="Nozu R"/>
            <person name="Adachi N"/>
            <person name="Nishimura O"/>
            <person name="Nakagawa R"/>
            <person name="Tanegashima C"/>
            <person name="Kiyatake I"/>
            <person name="Matsumoto R"/>
            <person name="Murakumo K"/>
            <person name="Nishida K"/>
            <person name="Terakita A"/>
            <person name="Kuratani S"/>
            <person name="Sato K"/>
            <person name="Hyodo S Kuraku.S."/>
        </authorList>
    </citation>
    <scope>NUCLEOTIDE SEQUENCE [LARGE SCALE GENOMIC DNA]</scope>
</reference>
<feature type="compositionally biased region" description="Basic and acidic residues" evidence="4">
    <location>
        <begin position="418"/>
        <end position="429"/>
    </location>
</feature>
<dbReference type="STRING" id="75743.A0A401PRP1"/>
<keyword evidence="7" id="KW-1185">Reference proteome</keyword>
<dbReference type="AlphaFoldDB" id="A0A401PRP1"/>
<gene>
    <name evidence="6" type="ORF">scyTo_0015374</name>
</gene>
<name>A0A401PRP1_SCYTO</name>
<evidence type="ECO:0000256" key="4">
    <source>
        <dbReference type="SAM" id="MobiDB-lite"/>
    </source>
</evidence>
<dbReference type="GO" id="GO:0032587">
    <property type="term" value="C:ruffle membrane"/>
    <property type="evidence" value="ECO:0007669"/>
    <property type="project" value="TreeGrafter"/>
</dbReference>
<evidence type="ECO:0000259" key="5">
    <source>
        <dbReference type="PROSITE" id="PS50002"/>
    </source>
</evidence>
<keyword evidence="2 3" id="KW-0728">SH3 domain</keyword>
<dbReference type="Pfam" id="PF08416">
    <property type="entry name" value="PTB"/>
    <property type="match status" value="1"/>
</dbReference>
<dbReference type="Gene3D" id="2.30.29.30">
    <property type="entry name" value="Pleckstrin-homology domain (PH domain)/Phosphotyrosine-binding domain (PTB)"/>
    <property type="match status" value="1"/>
</dbReference>
<dbReference type="GO" id="GO:0003779">
    <property type="term" value="F:actin binding"/>
    <property type="evidence" value="ECO:0007669"/>
    <property type="project" value="TreeGrafter"/>
</dbReference>
<comment type="caution">
    <text evidence="6">The sequence shown here is derived from an EMBL/GenBank/DDBJ whole genome shotgun (WGS) entry which is preliminary data.</text>
</comment>
<evidence type="ECO:0000256" key="2">
    <source>
        <dbReference type="ARBA" id="ARBA00022443"/>
    </source>
</evidence>
<dbReference type="PANTHER" id="PTHR12287:SF22">
    <property type="entry name" value="EPIDERMAL GROWTH FACTOR RECEPTOR KINASE SUBSTRATE 8-LIKE PROTEIN 3"/>
    <property type="match status" value="1"/>
</dbReference>
<dbReference type="InterPro" id="IPR055093">
    <property type="entry name" value="EPS8_2nd"/>
</dbReference>
<dbReference type="Gene3D" id="2.30.30.40">
    <property type="entry name" value="SH3 Domains"/>
    <property type="match status" value="1"/>
</dbReference>
<dbReference type="InterPro" id="IPR001452">
    <property type="entry name" value="SH3_domain"/>
</dbReference>
<dbReference type="GO" id="GO:0035023">
    <property type="term" value="P:regulation of Rho protein signal transduction"/>
    <property type="evidence" value="ECO:0007669"/>
    <property type="project" value="TreeGrafter"/>
</dbReference>
<feature type="region of interest" description="Disordered" evidence="4">
    <location>
        <begin position="267"/>
        <end position="287"/>
    </location>
</feature>
<dbReference type="InterPro" id="IPR036028">
    <property type="entry name" value="SH3-like_dom_sf"/>
</dbReference>
<dbReference type="GO" id="GO:0007266">
    <property type="term" value="P:Rho protein signal transduction"/>
    <property type="evidence" value="ECO:0007669"/>
    <property type="project" value="TreeGrafter"/>
</dbReference>
<dbReference type="InterPro" id="IPR033928">
    <property type="entry name" value="EPS8_PTB"/>
</dbReference>
<protein>
    <recommendedName>
        <fullName evidence="5">SH3 domain-containing protein</fullName>
    </recommendedName>
</protein>
<evidence type="ECO:0000256" key="1">
    <source>
        <dbReference type="ARBA" id="ARBA00006197"/>
    </source>
</evidence>
<feature type="compositionally biased region" description="Basic residues" evidence="4">
    <location>
        <begin position="271"/>
        <end position="283"/>
    </location>
</feature>
<dbReference type="SUPFAM" id="SSF50729">
    <property type="entry name" value="PH domain-like"/>
    <property type="match status" value="1"/>
</dbReference>
<sequence length="482" mass="54798">PAPFGLISAGNQEQRKAYAQALSCKDNLVQYHVEHLITCDLDSKDMMTVDHCINKLKLLDAKGKIWGQDVILQVTQTTFKMAEIETKDDLELFPIEAVQDCQAISNSCTYESVLAVTIKDRAERSSSVYLFQCEEVSADLIQVDIVNMMKGKKEQQGNQDLLRSNLETILSQHPQPPYGKSAILPSQEKWIPPDYDRTVYSATSEHGSWKAQQTRTLPEYDSKYSNDDTEEAISPILIAQRQMDILNHVIDDIELFNNKIIQAINANPQKQQKKKNKKSKKHKEVLPPEEEYEDCLQKIKYAFNLISELEADLVEPSASDLVHILFEIIAFILKHIPRPDLAENVISPFLIPGAIQLLSSIISKKERDTWRSLGDAWKTPRSDWPNGASFQNYVPTFSSGWEPPNLQLGRSPMPSHHLSHESARPKEQMEDPYGAPFENRSQKSSQLARATYDFTKRNTRELTVAKGDVLEVSNVYCAMFWS</sequence>
<dbReference type="SUPFAM" id="SSF50044">
    <property type="entry name" value="SH3-domain"/>
    <property type="match status" value="1"/>
</dbReference>
<evidence type="ECO:0000256" key="3">
    <source>
        <dbReference type="PROSITE-ProRule" id="PRU00192"/>
    </source>
</evidence>
<dbReference type="InterPro" id="IPR011993">
    <property type="entry name" value="PH-like_dom_sf"/>
</dbReference>
<feature type="non-terminal residue" evidence="6">
    <location>
        <position position="1"/>
    </location>
</feature>
<dbReference type="Proteomes" id="UP000288216">
    <property type="component" value="Unassembled WGS sequence"/>
</dbReference>
<dbReference type="GO" id="GO:1900029">
    <property type="term" value="P:positive regulation of ruffle assembly"/>
    <property type="evidence" value="ECO:0007669"/>
    <property type="project" value="TreeGrafter"/>
</dbReference>
<dbReference type="PANTHER" id="PTHR12287">
    <property type="entry name" value="EPIDERMAL GROWTH FACTOR RECEPTOR KINASE SUBSTRATE EPS8-RELATED PROTEIN"/>
    <property type="match status" value="1"/>
</dbReference>
<dbReference type="InterPro" id="IPR006020">
    <property type="entry name" value="PTB/PI_dom"/>
</dbReference>
<proteinExistence type="inferred from homology"/>
<dbReference type="PROSITE" id="PS50002">
    <property type="entry name" value="SH3"/>
    <property type="match status" value="1"/>
</dbReference>
<evidence type="ECO:0000313" key="7">
    <source>
        <dbReference type="Proteomes" id="UP000288216"/>
    </source>
</evidence>
<dbReference type="CDD" id="cd01210">
    <property type="entry name" value="PTB_EPS8"/>
    <property type="match status" value="1"/>
</dbReference>
<dbReference type="Pfam" id="PF22975">
    <property type="entry name" value="EPS8_2nd"/>
    <property type="match status" value="1"/>
</dbReference>
<feature type="region of interest" description="Disordered" evidence="4">
    <location>
        <begin position="410"/>
        <end position="446"/>
    </location>
</feature>
<dbReference type="EMBL" id="BFAA01008700">
    <property type="protein sequence ID" value="GCB75799.1"/>
    <property type="molecule type" value="Genomic_DNA"/>
</dbReference>
<dbReference type="GO" id="GO:0031982">
    <property type="term" value="C:vesicle"/>
    <property type="evidence" value="ECO:0007669"/>
    <property type="project" value="TreeGrafter"/>
</dbReference>
<comment type="similarity">
    <text evidence="1">Belongs to the EPS8 family.</text>
</comment>
<evidence type="ECO:0000313" key="6">
    <source>
        <dbReference type="EMBL" id="GCB75799.1"/>
    </source>
</evidence>
<feature type="domain" description="SH3" evidence="5">
    <location>
        <begin position="443"/>
        <end position="482"/>
    </location>
</feature>
<accession>A0A401PRP1</accession>
<dbReference type="OrthoDB" id="4680325at2759"/>